<comment type="caution">
    <text evidence="2">The sequence shown here is derived from an EMBL/GenBank/DDBJ whole genome shotgun (WGS) entry which is preliminary data.</text>
</comment>
<gene>
    <name evidence="2" type="ORF">E6C70_15915</name>
</gene>
<sequence>MSDTEALSAEPTDPTAPLLPAAADSARTTAATPAATATPAAIATPDTPVMNAALGTSAAPAPTAPRIRWAAIVWGLLFAGIASALLWVVTDVGNRDAASLWLKTVSPATLVLVILLVVGGLLLVAGLASLLRRITSGRS</sequence>
<organism evidence="2 3">
    <name type="scientific">Orlajensenia flava</name>
    <dbReference type="NCBI Taxonomy" id="2565934"/>
    <lineage>
        <taxon>Bacteria</taxon>
        <taxon>Bacillati</taxon>
        <taxon>Actinomycetota</taxon>
        <taxon>Actinomycetes</taxon>
        <taxon>Micrococcales</taxon>
        <taxon>Microbacteriaceae</taxon>
        <taxon>Orlajensenia</taxon>
    </lineage>
</organism>
<keyword evidence="1" id="KW-0472">Membrane</keyword>
<dbReference type="RefSeq" id="WP_136425489.1">
    <property type="nucleotide sequence ID" value="NZ_SSSN01000015.1"/>
</dbReference>
<dbReference type="EMBL" id="SSSN01000015">
    <property type="protein sequence ID" value="THG29100.1"/>
    <property type="molecule type" value="Genomic_DNA"/>
</dbReference>
<evidence type="ECO:0000313" key="2">
    <source>
        <dbReference type="EMBL" id="THG29100.1"/>
    </source>
</evidence>
<evidence type="ECO:0000313" key="3">
    <source>
        <dbReference type="Proteomes" id="UP000307380"/>
    </source>
</evidence>
<evidence type="ECO:0000256" key="1">
    <source>
        <dbReference type="SAM" id="Phobius"/>
    </source>
</evidence>
<dbReference type="AlphaFoldDB" id="A0A4S4FFV5"/>
<protein>
    <submittedName>
        <fullName evidence="2">Uncharacterized protein</fullName>
    </submittedName>
</protein>
<proteinExistence type="predicted"/>
<name>A0A4S4FFV5_9MICO</name>
<accession>A0A4S4FFV5</accession>
<feature type="transmembrane region" description="Helical" evidence="1">
    <location>
        <begin position="69"/>
        <end position="89"/>
    </location>
</feature>
<feature type="transmembrane region" description="Helical" evidence="1">
    <location>
        <begin position="109"/>
        <end position="131"/>
    </location>
</feature>
<dbReference type="Proteomes" id="UP000307380">
    <property type="component" value="Unassembled WGS sequence"/>
</dbReference>
<reference evidence="2 3" key="1">
    <citation type="submission" date="2019-04" db="EMBL/GenBank/DDBJ databases">
        <authorList>
            <person name="Jiang L."/>
        </authorList>
    </citation>
    <scope>NUCLEOTIDE SEQUENCE [LARGE SCALE GENOMIC DNA]</scope>
    <source>
        <strain evidence="2 3">YIM 131861</strain>
    </source>
</reference>
<keyword evidence="1" id="KW-1133">Transmembrane helix</keyword>
<keyword evidence="1" id="KW-0812">Transmembrane</keyword>
<keyword evidence="3" id="KW-1185">Reference proteome</keyword>
<dbReference type="OrthoDB" id="5125771at2"/>